<keyword evidence="10" id="KW-0732">Signal</keyword>
<comment type="subcellular location">
    <subcellularLocation>
        <location evidence="1">Membrane</location>
    </subcellularLocation>
</comment>
<keyword evidence="2 8" id="KW-0349">Heme</keyword>
<keyword evidence="4 8" id="KW-0479">Metal-binding</keyword>
<dbReference type="PROSITE" id="PS51007">
    <property type="entry name" value="CYTC"/>
    <property type="match status" value="1"/>
</dbReference>
<dbReference type="RefSeq" id="WP_179928570.1">
    <property type="nucleotide sequence ID" value="NZ_JACCDF010000001.1"/>
</dbReference>
<dbReference type="PRINTS" id="PR00603">
    <property type="entry name" value="CYTOCHROMEC1"/>
</dbReference>
<evidence type="ECO:0000256" key="3">
    <source>
        <dbReference type="ARBA" id="ARBA00022692"/>
    </source>
</evidence>
<dbReference type="InterPro" id="IPR009056">
    <property type="entry name" value="Cyt_c-like_dom"/>
</dbReference>
<feature type="chain" id="PRO_5030884753" evidence="10">
    <location>
        <begin position="20"/>
        <end position="255"/>
    </location>
</feature>
<evidence type="ECO:0000256" key="5">
    <source>
        <dbReference type="ARBA" id="ARBA00022989"/>
    </source>
</evidence>
<organism evidence="12 13">
    <name type="scientific">Vreelandella salicampi</name>
    <dbReference type="NCBI Taxonomy" id="1449798"/>
    <lineage>
        <taxon>Bacteria</taxon>
        <taxon>Pseudomonadati</taxon>
        <taxon>Pseudomonadota</taxon>
        <taxon>Gammaproteobacteria</taxon>
        <taxon>Oceanospirillales</taxon>
        <taxon>Halomonadaceae</taxon>
        <taxon>Vreelandella</taxon>
    </lineage>
</organism>
<keyword evidence="7 9" id="KW-0472">Membrane</keyword>
<feature type="transmembrane region" description="Helical" evidence="9">
    <location>
        <begin position="228"/>
        <end position="246"/>
    </location>
</feature>
<feature type="signal peptide" evidence="10">
    <location>
        <begin position="1"/>
        <end position="19"/>
    </location>
</feature>
<dbReference type="InterPro" id="IPR002326">
    <property type="entry name" value="Cyt_c1"/>
</dbReference>
<evidence type="ECO:0000256" key="10">
    <source>
        <dbReference type="SAM" id="SignalP"/>
    </source>
</evidence>
<dbReference type="EMBL" id="JACCDF010000001">
    <property type="protein sequence ID" value="NYS59218.1"/>
    <property type="molecule type" value="Genomic_DNA"/>
</dbReference>
<dbReference type="GO" id="GO:0009055">
    <property type="term" value="F:electron transfer activity"/>
    <property type="evidence" value="ECO:0007669"/>
    <property type="project" value="InterPro"/>
</dbReference>
<keyword evidence="5 9" id="KW-1133">Transmembrane helix</keyword>
<keyword evidence="6 8" id="KW-0408">Iron</keyword>
<dbReference type="SUPFAM" id="SSF46626">
    <property type="entry name" value="Cytochrome c"/>
    <property type="match status" value="1"/>
</dbReference>
<evidence type="ECO:0000256" key="6">
    <source>
        <dbReference type="ARBA" id="ARBA00023004"/>
    </source>
</evidence>
<evidence type="ECO:0000256" key="4">
    <source>
        <dbReference type="ARBA" id="ARBA00022723"/>
    </source>
</evidence>
<evidence type="ECO:0000313" key="12">
    <source>
        <dbReference type="EMBL" id="NYS59218.1"/>
    </source>
</evidence>
<dbReference type="Gene3D" id="1.10.760.10">
    <property type="entry name" value="Cytochrome c-like domain"/>
    <property type="match status" value="1"/>
</dbReference>
<feature type="binding site" description="covalent" evidence="8">
    <location>
        <position position="53"/>
    </location>
    <ligand>
        <name>heme c</name>
        <dbReference type="ChEBI" id="CHEBI:61717"/>
    </ligand>
</feature>
<evidence type="ECO:0000259" key="11">
    <source>
        <dbReference type="PROSITE" id="PS51007"/>
    </source>
</evidence>
<dbReference type="PANTHER" id="PTHR10266">
    <property type="entry name" value="CYTOCHROME C1"/>
    <property type="match status" value="1"/>
</dbReference>
<dbReference type="AlphaFoldDB" id="A0A7Z0LHY5"/>
<dbReference type="Proteomes" id="UP000586119">
    <property type="component" value="Unassembled WGS sequence"/>
</dbReference>
<reference evidence="12 13" key="1">
    <citation type="journal article" date="2015" name="Int. J. Syst. Evol. Microbiol.">
        <title>Halomonas salicampi sp. nov., a halotolerant and alkalitolerant bacterium isolated from a saltern soil.</title>
        <authorList>
            <person name="Lee J.C."/>
            <person name="Kim Y.S."/>
            <person name="Yun B.S."/>
            <person name="Whang K.S."/>
        </authorList>
    </citation>
    <scope>NUCLEOTIDE SEQUENCE [LARGE SCALE GENOMIC DNA]</scope>
    <source>
        <strain evidence="12 13">BH103</strain>
    </source>
</reference>
<evidence type="ECO:0000256" key="1">
    <source>
        <dbReference type="ARBA" id="ARBA00004370"/>
    </source>
</evidence>
<feature type="binding site" description="covalent" evidence="8">
    <location>
        <position position="54"/>
    </location>
    <ligand>
        <name>heme c</name>
        <dbReference type="ChEBI" id="CHEBI:61717"/>
    </ligand>
</feature>
<keyword evidence="13" id="KW-1185">Reference proteome</keyword>
<dbReference type="GO" id="GO:0046872">
    <property type="term" value="F:metal ion binding"/>
    <property type="evidence" value="ECO:0007669"/>
    <property type="project" value="UniProtKB-KW"/>
</dbReference>
<sequence length="255" mass="28487">MKKQLFALLFALLPVTAIAAGGASLPYSMEPDLADKESLQNGMQIYTNYCMGCHSLEYQRFSRAAEDLGMPQDLVEENLIFSPDLGFNDQMHIAMNSGDAEGWFGAPPPDLSLEARLRGTDWIYSYLLSFYKDPSTTTGVNNAVFPLVAMPNVLEPLQGVQEKVCAQTDRHVEGSELDPLTGKYQSCEVLQVTQPGKLEPEEFEEAVYDLTNFLAYVGEPSKLQAQALAPKVLIFIFIFGVIAYLLKREFWRDIH</sequence>
<comment type="cofactor">
    <cofactor evidence="8">
        <name>heme c</name>
        <dbReference type="ChEBI" id="CHEBI:61717"/>
    </cofactor>
    <text evidence="8">Binds 1 heme c group covalently per subunit.</text>
</comment>
<feature type="domain" description="Cytochrome c" evidence="11">
    <location>
        <begin position="37"/>
        <end position="221"/>
    </location>
</feature>
<proteinExistence type="predicted"/>
<accession>A0A7Z0LHY5</accession>
<name>A0A7Z0LHY5_9GAMM</name>
<evidence type="ECO:0000256" key="8">
    <source>
        <dbReference type="PIRSR" id="PIRSR602326-1"/>
    </source>
</evidence>
<keyword evidence="3 9" id="KW-0812">Transmembrane</keyword>
<dbReference type="InterPro" id="IPR036909">
    <property type="entry name" value="Cyt_c-like_dom_sf"/>
</dbReference>
<feature type="binding site" description="covalent" evidence="8">
    <location>
        <position position="50"/>
    </location>
    <ligand>
        <name>heme c</name>
        <dbReference type="ChEBI" id="CHEBI:61717"/>
    </ligand>
</feature>
<dbReference type="Pfam" id="PF02167">
    <property type="entry name" value="Cytochrom_C1"/>
    <property type="match status" value="1"/>
</dbReference>
<gene>
    <name evidence="12" type="ORF">HZS81_00340</name>
</gene>
<dbReference type="GO" id="GO:0016020">
    <property type="term" value="C:membrane"/>
    <property type="evidence" value="ECO:0007669"/>
    <property type="project" value="UniProtKB-SubCell"/>
</dbReference>
<dbReference type="GO" id="GO:0020037">
    <property type="term" value="F:heme binding"/>
    <property type="evidence" value="ECO:0007669"/>
    <property type="project" value="InterPro"/>
</dbReference>
<dbReference type="PANTHER" id="PTHR10266:SF3">
    <property type="entry name" value="CYTOCHROME C1, HEME PROTEIN, MITOCHONDRIAL"/>
    <property type="match status" value="1"/>
</dbReference>
<evidence type="ECO:0000256" key="7">
    <source>
        <dbReference type="ARBA" id="ARBA00023136"/>
    </source>
</evidence>
<evidence type="ECO:0000256" key="9">
    <source>
        <dbReference type="SAM" id="Phobius"/>
    </source>
</evidence>
<evidence type="ECO:0000256" key="2">
    <source>
        <dbReference type="ARBA" id="ARBA00022617"/>
    </source>
</evidence>
<comment type="caution">
    <text evidence="12">The sequence shown here is derived from an EMBL/GenBank/DDBJ whole genome shotgun (WGS) entry which is preliminary data.</text>
</comment>
<protein>
    <submittedName>
        <fullName evidence="12">Cytochrome c1</fullName>
    </submittedName>
</protein>
<evidence type="ECO:0000313" key="13">
    <source>
        <dbReference type="Proteomes" id="UP000586119"/>
    </source>
</evidence>